<feature type="transmembrane region" description="Helical" evidence="8">
    <location>
        <begin position="154"/>
        <end position="183"/>
    </location>
</feature>
<feature type="domain" description="Glycosyltransferase RgtA/B/C/D-like" evidence="9">
    <location>
        <begin position="53"/>
        <end position="212"/>
    </location>
</feature>
<evidence type="ECO:0000313" key="11">
    <source>
        <dbReference type="Proteomes" id="UP000198756"/>
    </source>
</evidence>
<evidence type="ECO:0000256" key="7">
    <source>
        <dbReference type="ARBA" id="ARBA00023136"/>
    </source>
</evidence>
<keyword evidence="4 10" id="KW-0808">Transferase</keyword>
<dbReference type="EMBL" id="FMXE01000019">
    <property type="protein sequence ID" value="SDA84374.1"/>
    <property type="molecule type" value="Genomic_DNA"/>
</dbReference>
<keyword evidence="11" id="KW-1185">Reference proteome</keyword>
<dbReference type="OrthoDB" id="9813729at2"/>
<evidence type="ECO:0000256" key="1">
    <source>
        <dbReference type="ARBA" id="ARBA00004651"/>
    </source>
</evidence>
<keyword evidence="2" id="KW-1003">Cell membrane</keyword>
<evidence type="ECO:0000256" key="8">
    <source>
        <dbReference type="SAM" id="Phobius"/>
    </source>
</evidence>
<evidence type="ECO:0000256" key="4">
    <source>
        <dbReference type="ARBA" id="ARBA00022679"/>
    </source>
</evidence>
<evidence type="ECO:0000256" key="5">
    <source>
        <dbReference type="ARBA" id="ARBA00022692"/>
    </source>
</evidence>
<dbReference type="InterPro" id="IPR050297">
    <property type="entry name" value="LipidA_mod_glycosyltrf_83"/>
</dbReference>
<feature type="transmembrane region" description="Helical" evidence="8">
    <location>
        <begin position="250"/>
        <end position="270"/>
    </location>
</feature>
<feature type="transmembrane region" description="Helical" evidence="8">
    <location>
        <begin position="282"/>
        <end position="304"/>
    </location>
</feature>
<evidence type="ECO:0000256" key="6">
    <source>
        <dbReference type="ARBA" id="ARBA00022989"/>
    </source>
</evidence>
<keyword evidence="3 10" id="KW-0328">Glycosyltransferase</keyword>
<evidence type="ECO:0000313" key="10">
    <source>
        <dbReference type="EMBL" id="SDA84374.1"/>
    </source>
</evidence>
<dbReference type="RefSeq" id="WP_092730824.1">
    <property type="nucleotide sequence ID" value="NZ_FMXE01000019.1"/>
</dbReference>
<gene>
    <name evidence="10" type="ORF">SAMN03080617_02707</name>
</gene>
<keyword evidence="5 8" id="KW-0812">Transmembrane</keyword>
<feature type="transmembrane region" description="Helical" evidence="8">
    <location>
        <begin position="334"/>
        <end position="351"/>
    </location>
</feature>
<accession>A0A1G5YPQ1</accession>
<feature type="transmembrane region" description="Helical" evidence="8">
    <location>
        <begin position="74"/>
        <end position="92"/>
    </location>
</feature>
<keyword evidence="6 8" id="KW-1133">Transmembrane helix</keyword>
<dbReference type="GO" id="GO:0005886">
    <property type="term" value="C:plasma membrane"/>
    <property type="evidence" value="ECO:0007669"/>
    <property type="project" value="UniProtKB-SubCell"/>
</dbReference>
<organism evidence="10 11">
    <name type="scientific">Algoriphagus alkaliphilus</name>
    <dbReference type="NCBI Taxonomy" id="279824"/>
    <lineage>
        <taxon>Bacteria</taxon>
        <taxon>Pseudomonadati</taxon>
        <taxon>Bacteroidota</taxon>
        <taxon>Cytophagia</taxon>
        <taxon>Cytophagales</taxon>
        <taxon>Cyclobacteriaceae</taxon>
        <taxon>Algoriphagus</taxon>
    </lineage>
</organism>
<dbReference type="AlphaFoldDB" id="A0A1G5YPQ1"/>
<dbReference type="PANTHER" id="PTHR33908:SF11">
    <property type="entry name" value="MEMBRANE PROTEIN"/>
    <property type="match status" value="1"/>
</dbReference>
<dbReference type="Proteomes" id="UP000198756">
    <property type="component" value="Unassembled WGS sequence"/>
</dbReference>
<evidence type="ECO:0000256" key="2">
    <source>
        <dbReference type="ARBA" id="ARBA00022475"/>
    </source>
</evidence>
<feature type="transmembrane region" description="Helical" evidence="8">
    <location>
        <begin position="7"/>
        <end position="27"/>
    </location>
</feature>
<dbReference type="STRING" id="279824.SAMN03080617_02707"/>
<dbReference type="GO" id="GO:0016763">
    <property type="term" value="F:pentosyltransferase activity"/>
    <property type="evidence" value="ECO:0007669"/>
    <property type="project" value="TreeGrafter"/>
</dbReference>
<proteinExistence type="predicted"/>
<name>A0A1G5YPQ1_9BACT</name>
<evidence type="ECO:0000256" key="3">
    <source>
        <dbReference type="ARBA" id="ARBA00022676"/>
    </source>
</evidence>
<dbReference type="InterPro" id="IPR038731">
    <property type="entry name" value="RgtA/B/C-like"/>
</dbReference>
<feature type="transmembrane region" description="Helical" evidence="8">
    <location>
        <begin position="195"/>
        <end position="214"/>
    </location>
</feature>
<protein>
    <submittedName>
        <fullName evidence="10">Dolichyl-phosphate-mannose-protein mannosyltransferase</fullName>
    </submittedName>
</protein>
<keyword evidence="7 8" id="KW-0472">Membrane</keyword>
<dbReference type="Pfam" id="PF13231">
    <property type="entry name" value="PMT_2"/>
    <property type="match status" value="1"/>
</dbReference>
<dbReference type="PANTHER" id="PTHR33908">
    <property type="entry name" value="MANNOSYLTRANSFERASE YKCB-RELATED"/>
    <property type="match status" value="1"/>
</dbReference>
<sequence length="503" mass="57988">MTEKQHFLAVFWVANLGFAIAKILLTFRPELDLFTEEAQYWLWAQNMDWHYYSKPPMVAVLNFLSTGIFGDTEFAVRFTPIVFGLATAWIVYSFAFDLYKSEKTACLAGLIFLGMPIHLLEFTFHTTDTSMTFFWTLSWYLLYRAIFSELKGQWVIAGLITALGIMSKLTMVLIFPASLFFLVYSGKIKSQFIPWLWFAGIAFLGFLPSLIWNIQNDFYTFKHLAALGGVSGTTPRPFDVGLLLKRTSEYFGGQLAMVSVFFLPFFFYGIKKLTAQKDYTGIYLVFPGLLTFLGFGGLSLFTFIEVNWPGFTYSTFPVFLAPLVAEFGDKWKRYSQWALAISLSLPFLFYLPNFLRWKSQGPIFSAEKALFKSMIGYEDLGNRIDFLRDSLEIFAPVIFSESYHVASELAFYIKDHPQTFTVNMGSRKNQWDLWPGMDQFVGKPEKFIFVSRNQASPEAAVRFEKLLFEEERPFLFGKDTLGKTKIQVWENLLEYNPKDIGTY</sequence>
<dbReference type="GO" id="GO:0009103">
    <property type="term" value="P:lipopolysaccharide biosynthetic process"/>
    <property type="evidence" value="ECO:0007669"/>
    <property type="project" value="UniProtKB-ARBA"/>
</dbReference>
<reference evidence="11" key="1">
    <citation type="submission" date="2016-10" db="EMBL/GenBank/DDBJ databases">
        <authorList>
            <person name="Varghese N."/>
            <person name="Submissions S."/>
        </authorList>
    </citation>
    <scope>NUCLEOTIDE SEQUENCE [LARGE SCALE GENOMIC DNA]</scope>
    <source>
        <strain evidence="11">DSM 22703</strain>
    </source>
</reference>
<evidence type="ECO:0000259" key="9">
    <source>
        <dbReference type="Pfam" id="PF13231"/>
    </source>
</evidence>
<comment type="subcellular location">
    <subcellularLocation>
        <location evidence="1">Cell membrane</location>
        <topology evidence="1">Multi-pass membrane protein</topology>
    </subcellularLocation>
</comment>
<feature type="transmembrane region" description="Helical" evidence="8">
    <location>
        <begin position="104"/>
        <end position="124"/>
    </location>
</feature>